<reference evidence="1" key="1">
    <citation type="submission" date="2019-06" db="EMBL/GenBank/DDBJ databases">
        <authorList>
            <consortium name="Wellcome Sanger Institute Data Sharing"/>
        </authorList>
    </citation>
    <scope>NUCLEOTIDE SEQUENCE [LARGE SCALE GENOMIC DNA]</scope>
</reference>
<evidence type="ECO:0000313" key="2">
    <source>
        <dbReference type="Proteomes" id="UP000472267"/>
    </source>
</evidence>
<reference evidence="1" key="3">
    <citation type="submission" date="2025-09" db="UniProtKB">
        <authorList>
            <consortium name="Ensembl"/>
        </authorList>
    </citation>
    <scope>IDENTIFICATION</scope>
</reference>
<sequence length="120" mass="13178">MQCFCSRGSAKLLMPHVCSINASNQVLKFIELFTVHICAAYLSLTLRALVSLIHTHTHANTHKIVVLLTVNNNQEHIKMSKISLPGCAPGRTPSHTVPSLPCSFDSGTAEDNKNNYVLHE</sequence>
<proteinExistence type="predicted"/>
<dbReference type="Proteomes" id="UP000472267">
    <property type="component" value="Chromosome 14"/>
</dbReference>
<keyword evidence="2" id="KW-1185">Reference proteome</keyword>
<organism evidence="1 2">
    <name type="scientific">Salarias fasciatus</name>
    <name type="common">Jewelled blenny</name>
    <name type="synonym">Blennius fasciatus</name>
    <dbReference type="NCBI Taxonomy" id="181472"/>
    <lineage>
        <taxon>Eukaryota</taxon>
        <taxon>Metazoa</taxon>
        <taxon>Chordata</taxon>
        <taxon>Craniata</taxon>
        <taxon>Vertebrata</taxon>
        <taxon>Euteleostomi</taxon>
        <taxon>Actinopterygii</taxon>
        <taxon>Neopterygii</taxon>
        <taxon>Teleostei</taxon>
        <taxon>Neoteleostei</taxon>
        <taxon>Acanthomorphata</taxon>
        <taxon>Ovalentaria</taxon>
        <taxon>Blenniimorphae</taxon>
        <taxon>Blenniiformes</taxon>
        <taxon>Blennioidei</taxon>
        <taxon>Blenniidae</taxon>
        <taxon>Salariinae</taxon>
        <taxon>Salarias</taxon>
    </lineage>
</organism>
<reference evidence="1" key="2">
    <citation type="submission" date="2025-08" db="UniProtKB">
        <authorList>
            <consortium name="Ensembl"/>
        </authorList>
    </citation>
    <scope>IDENTIFICATION</scope>
</reference>
<evidence type="ECO:0000313" key="1">
    <source>
        <dbReference type="Ensembl" id="ENSSFAP00005042769.1"/>
    </source>
</evidence>
<dbReference type="AlphaFoldDB" id="A0A672INU8"/>
<protein>
    <submittedName>
        <fullName evidence="1">Uncharacterized protein</fullName>
    </submittedName>
</protein>
<dbReference type="InParanoid" id="A0A672INU8"/>
<accession>A0A672INU8</accession>
<name>A0A672INU8_SALFA</name>
<dbReference type="Ensembl" id="ENSSFAT00005044311.1">
    <property type="protein sequence ID" value="ENSSFAP00005042769.1"/>
    <property type="gene ID" value="ENSSFAG00005021206.1"/>
</dbReference>